<dbReference type="KEGG" id="msum:OH143_12350"/>
<dbReference type="Proteomes" id="UP001156196">
    <property type="component" value="Chromosome"/>
</dbReference>
<reference evidence="1" key="1">
    <citation type="submission" date="2022-10" db="EMBL/GenBank/DDBJ databases">
        <title>Complete genome of Methanoculleus submarinus DSM 15122.</title>
        <authorList>
            <person name="Chen S.-C."/>
            <person name="Lai S.-J."/>
            <person name="You Y.-T."/>
        </authorList>
    </citation>
    <scope>NUCLEOTIDE SEQUENCE</scope>
    <source>
        <strain evidence="1">DSM 15122</strain>
    </source>
</reference>
<dbReference type="RefSeq" id="WP_011843968.1">
    <property type="nucleotide sequence ID" value="NZ_CP109831.1"/>
</dbReference>
<keyword evidence="2" id="KW-1185">Reference proteome</keyword>
<dbReference type="EMBL" id="CP109831">
    <property type="protein sequence ID" value="UYU18473.1"/>
    <property type="molecule type" value="Genomic_DNA"/>
</dbReference>
<gene>
    <name evidence="1" type="ORF">OH143_12350</name>
</gene>
<organism evidence="1 2">
    <name type="scientific">Methanoculleus submarinus</name>
    <dbReference type="NCBI Taxonomy" id="204050"/>
    <lineage>
        <taxon>Archaea</taxon>
        <taxon>Methanobacteriati</taxon>
        <taxon>Methanobacteriota</taxon>
        <taxon>Stenosarchaea group</taxon>
        <taxon>Methanomicrobia</taxon>
        <taxon>Methanomicrobiales</taxon>
        <taxon>Methanomicrobiaceae</taxon>
        <taxon>Methanoculleus</taxon>
    </lineage>
</organism>
<dbReference type="GeneID" id="4847898"/>
<evidence type="ECO:0000313" key="2">
    <source>
        <dbReference type="Proteomes" id="UP001156196"/>
    </source>
</evidence>
<name>A0AAX3E8X3_9EURY</name>
<dbReference type="AlphaFoldDB" id="A0AAX3E8X3"/>
<dbReference type="GeneID" id="76731696"/>
<proteinExistence type="predicted"/>
<protein>
    <submittedName>
        <fullName evidence="1">Uncharacterized protein</fullName>
    </submittedName>
</protein>
<evidence type="ECO:0000313" key="1">
    <source>
        <dbReference type="EMBL" id="UYU18473.1"/>
    </source>
</evidence>
<accession>A0AAX3E8X3</accession>
<sequence length="104" mass="11786">MERTTSGAGRCTAGSPETTVRADRMALLEEIAAFVREHNEILARYHRYSMDDLKRIEQECWRLHDEACNRGACGSAVGLVELEYLIGRAKEMKAKRMEEERGPG</sequence>